<protein>
    <submittedName>
        <fullName evidence="2">Uncharacterized protein</fullName>
    </submittedName>
</protein>
<organism evidence="2">
    <name type="scientific">hydrothermal vent metagenome</name>
    <dbReference type="NCBI Taxonomy" id="652676"/>
    <lineage>
        <taxon>unclassified sequences</taxon>
        <taxon>metagenomes</taxon>
        <taxon>ecological metagenomes</taxon>
    </lineage>
</organism>
<evidence type="ECO:0000313" key="2">
    <source>
        <dbReference type="EMBL" id="CUS45490.1"/>
    </source>
</evidence>
<sequence length="117" mass="12739">MASSTEPRVQPSAPPSIDARAMLHFTLYFGGFLASTLLMTWGLFALFFLALGGFSLDGLMNQLNNLSTRYVIATPDRVASFKTIFAVAHLILSVGLMVLRRGRILPSARSQGDPRHG</sequence>
<accession>A0A160TK12</accession>
<dbReference type="AlphaFoldDB" id="A0A160TK12"/>
<dbReference type="EMBL" id="CZQE01000268">
    <property type="protein sequence ID" value="CUS45490.1"/>
    <property type="molecule type" value="Genomic_DNA"/>
</dbReference>
<feature type="transmembrane region" description="Helical" evidence="1">
    <location>
        <begin position="25"/>
        <end position="51"/>
    </location>
</feature>
<reference evidence="2" key="1">
    <citation type="submission" date="2015-10" db="EMBL/GenBank/DDBJ databases">
        <authorList>
            <person name="Gilbert D.G."/>
        </authorList>
    </citation>
    <scope>NUCLEOTIDE SEQUENCE</scope>
</reference>
<keyword evidence="1" id="KW-1133">Transmembrane helix</keyword>
<keyword evidence="1" id="KW-0472">Membrane</keyword>
<proteinExistence type="predicted"/>
<name>A0A160TK12_9ZZZZ</name>
<feature type="transmembrane region" description="Helical" evidence="1">
    <location>
        <begin position="79"/>
        <end position="99"/>
    </location>
</feature>
<gene>
    <name evidence="2" type="ORF">MGWOODY_Smn1484</name>
</gene>
<keyword evidence="1" id="KW-0812">Transmembrane</keyword>
<evidence type="ECO:0000256" key="1">
    <source>
        <dbReference type="SAM" id="Phobius"/>
    </source>
</evidence>